<name>I4HAU0_MICAE</name>
<protein>
    <submittedName>
        <fullName evidence="1">Uncharacterized protein</fullName>
    </submittedName>
</protein>
<dbReference type="HOGENOM" id="CLU_3312748_0_0_3"/>
<reference evidence="1 2" key="1">
    <citation type="submission" date="2012-04" db="EMBL/GenBank/DDBJ databases">
        <authorList>
            <person name="Genoscope - CEA"/>
        </authorList>
    </citation>
    <scope>NUCLEOTIDE SEQUENCE [LARGE SCALE GENOMIC DNA]</scope>
    <source>
        <strain evidence="1 2">9807</strain>
    </source>
</reference>
<evidence type="ECO:0000313" key="2">
    <source>
        <dbReference type="Proteomes" id="UP000003613"/>
    </source>
</evidence>
<dbReference type="AlphaFoldDB" id="I4HAU0"/>
<dbReference type="EMBL" id="CAIM01000416">
    <property type="protein sequence ID" value="CCI19164.1"/>
    <property type="molecule type" value="Genomic_DNA"/>
</dbReference>
<gene>
    <name evidence="1" type="ORF">MICAF_4730007</name>
</gene>
<dbReference type="Proteomes" id="UP000003613">
    <property type="component" value="Unassembled WGS sequence"/>
</dbReference>
<accession>I4HAU0</accession>
<evidence type="ECO:0000313" key="1">
    <source>
        <dbReference type="EMBL" id="CCI19164.1"/>
    </source>
</evidence>
<proteinExistence type="predicted"/>
<organism evidence="1 2">
    <name type="scientific">Microcystis aeruginosa PCC 9807</name>
    <dbReference type="NCBI Taxonomy" id="1160283"/>
    <lineage>
        <taxon>Bacteria</taxon>
        <taxon>Bacillati</taxon>
        <taxon>Cyanobacteriota</taxon>
        <taxon>Cyanophyceae</taxon>
        <taxon>Oscillatoriophycideae</taxon>
        <taxon>Chroococcales</taxon>
        <taxon>Microcystaceae</taxon>
        <taxon>Microcystis</taxon>
    </lineage>
</organism>
<comment type="caution">
    <text evidence="1">The sequence shown here is derived from an EMBL/GenBank/DDBJ whole genome shotgun (WGS) entry which is preliminary data.</text>
</comment>
<sequence length="39" mass="4502">MAMDYNQLLVISYQLSVVSYQINLKNSAQKCYDQFVVAL</sequence>